<keyword evidence="2" id="KW-1185">Reference proteome</keyword>
<dbReference type="EMBL" id="BQKE01000001">
    <property type="protein sequence ID" value="GJM61959.1"/>
    <property type="molecule type" value="Genomic_DNA"/>
</dbReference>
<dbReference type="AlphaFoldDB" id="A0AAN5AKD7"/>
<evidence type="ECO:0000313" key="2">
    <source>
        <dbReference type="Proteomes" id="UP001310022"/>
    </source>
</evidence>
<accession>A0AAN5AKD7</accession>
<organism evidence="1 2">
    <name type="scientific">Persicobacter diffluens</name>
    <dbReference type="NCBI Taxonomy" id="981"/>
    <lineage>
        <taxon>Bacteria</taxon>
        <taxon>Pseudomonadati</taxon>
        <taxon>Bacteroidota</taxon>
        <taxon>Cytophagia</taxon>
        <taxon>Cytophagales</taxon>
        <taxon>Persicobacteraceae</taxon>
        <taxon>Persicobacter</taxon>
    </lineage>
</organism>
<proteinExistence type="predicted"/>
<protein>
    <submittedName>
        <fullName evidence="1">Uncharacterized protein</fullName>
    </submittedName>
</protein>
<dbReference type="Proteomes" id="UP001310022">
    <property type="component" value="Unassembled WGS sequence"/>
</dbReference>
<evidence type="ECO:0000313" key="1">
    <source>
        <dbReference type="EMBL" id="GJM61959.1"/>
    </source>
</evidence>
<reference evidence="1 2" key="1">
    <citation type="submission" date="2021-12" db="EMBL/GenBank/DDBJ databases">
        <title>Genome sequencing of bacteria with rrn-lacking chromosome and rrn-plasmid.</title>
        <authorList>
            <person name="Anda M."/>
            <person name="Iwasaki W."/>
        </authorList>
    </citation>
    <scope>NUCLEOTIDE SEQUENCE [LARGE SCALE GENOMIC DNA]</scope>
    <source>
        <strain evidence="1 2">NBRC 15940</strain>
    </source>
</reference>
<comment type="caution">
    <text evidence="1">The sequence shown here is derived from an EMBL/GenBank/DDBJ whole genome shotgun (WGS) entry which is preliminary data.</text>
</comment>
<dbReference type="RefSeq" id="WP_338237380.1">
    <property type="nucleotide sequence ID" value="NZ_BQKE01000001.1"/>
</dbReference>
<gene>
    <name evidence="1" type="ORF">PEDI_25110</name>
</gene>
<name>A0AAN5AKD7_9BACT</name>
<sequence>MKRILIILGLIIGLLVSLPKGEQFFPLVKLEVREKTHLSEDNGITGMLLQSKYEAESDSEQIKSI</sequence>